<dbReference type="Pfam" id="PF13443">
    <property type="entry name" value="HTH_26"/>
    <property type="match status" value="1"/>
</dbReference>
<dbReference type="CDD" id="cd06529">
    <property type="entry name" value="S24_LexA-like"/>
    <property type="match status" value="1"/>
</dbReference>
<dbReference type="InterPro" id="IPR001387">
    <property type="entry name" value="Cro/C1-type_HTH"/>
</dbReference>
<evidence type="ECO:0000259" key="5">
    <source>
        <dbReference type="Pfam" id="PF13443"/>
    </source>
</evidence>
<keyword evidence="3" id="KW-0804">Transcription</keyword>
<dbReference type="InterPro" id="IPR036286">
    <property type="entry name" value="LexA/Signal_pep-like_sf"/>
</dbReference>
<dbReference type="Pfam" id="PF00717">
    <property type="entry name" value="Peptidase_S24"/>
    <property type="match status" value="1"/>
</dbReference>
<evidence type="ECO:0000313" key="6">
    <source>
        <dbReference type="EMBL" id="RDI57709.1"/>
    </source>
</evidence>
<evidence type="ECO:0000256" key="3">
    <source>
        <dbReference type="ARBA" id="ARBA00023163"/>
    </source>
</evidence>
<reference evidence="6 7" key="1">
    <citation type="submission" date="2018-07" db="EMBL/GenBank/DDBJ databases">
        <title>Genomic Encyclopedia of Type Strains, Phase IV (KMG-IV): sequencing the most valuable type-strain genomes for metagenomic binning, comparative biology and taxonomic classification.</title>
        <authorList>
            <person name="Goeker M."/>
        </authorList>
    </citation>
    <scope>NUCLEOTIDE SEQUENCE [LARGE SCALE GENOMIC DNA]</scope>
    <source>
        <strain evidence="6 7">DSM 14364</strain>
    </source>
</reference>
<dbReference type="SUPFAM" id="SSF51306">
    <property type="entry name" value="LexA/Signal peptidase"/>
    <property type="match status" value="1"/>
</dbReference>
<accession>A0A370HMG5</accession>
<gene>
    <name evidence="6" type="ORF">DES45_10621</name>
</gene>
<dbReference type="InterPro" id="IPR015927">
    <property type="entry name" value="Peptidase_S24_S26A/B/C"/>
</dbReference>
<evidence type="ECO:0000256" key="1">
    <source>
        <dbReference type="ARBA" id="ARBA00023015"/>
    </source>
</evidence>
<dbReference type="GO" id="GO:0003677">
    <property type="term" value="F:DNA binding"/>
    <property type="evidence" value="ECO:0007669"/>
    <property type="project" value="UniProtKB-KW"/>
</dbReference>
<keyword evidence="7" id="KW-1185">Reference proteome</keyword>
<dbReference type="InterPro" id="IPR039418">
    <property type="entry name" value="LexA-like"/>
</dbReference>
<dbReference type="RefSeq" id="WP_114770955.1">
    <property type="nucleotide sequence ID" value="NZ_QQBB01000006.1"/>
</dbReference>
<evidence type="ECO:0000256" key="2">
    <source>
        <dbReference type="ARBA" id="ARBA00023125"/>
    </source>
</evidence>
<dbReference type="Proteomes" id="UP000254925">
    <property type="component" value="Unassembled WGS sequence"/>
</dbReference>
<dbReference type="EMBL" id="QQBB01000006">
    <property type="protein sequence ID" value="RDI57709.1"/>
    <property type="molecule type" value="Genomic_DNA"/>
</dbReference>
<name>A0A370HMG5_9HYPH</name>
<evidence type="ECO:0000259" key="4">
    <source>
        <dbReference type="Pfam" id="PF00717"/>
    </source>
</evidence>
<keyword evidence="1" id="KW-0805">Transcription regulation</keyword>
<dbReference type="PROSITE" id="PS50890">
    <property type="entry name" value="PUA"/>
    <property type="match status" value="1"/>
</dbReference>
<dbReference type="InterPro" id="IPR010982">
    <property type="entry name" value="Lambda_DNA-bd_dom_sf"/>
</dbReference>
<organism evidence="6 7">
    <name type="scientific">Microvirga subterranea</name>
    <dbReference type="NCBI Taxonomy" id="186651"/>
    <lineage>
        <taxon>Bacteria</taxon>
        <taxon>Pseudomonadati</taxon>
        <taxon>Pseudomonadota</taxon>
        <taxon>Alphaproteobacteria</taxon>
        <taxon>Hyphomicrobiales</taxon>
        <taxon>Methylobacteriaceae</taxon>
        <taxon>Microvirga</taxon>
    </lineage>
</organism>
<feature type="domain" description="HTH cro/C1-type" evidence="5">
    <location>
        <begin position="11"/>
        <end position="74"/>
    </location>
</feature>
<proteinExistence type="predicted"/>
<dbReference type="PANTHER" id="PTHR40661:SF3">
    <property type="entry name" value="FELS-1 PROPHAGE TRANSCRIPTIONAL REGULATOR"/>
    <property type="match status" value="1"/>
</dbReference>
<protein>
    <submittedName>
        <fullName evidence="6">Phage repressor protein C with HTH and peptisase S24 domain</fullName>
    </submittedName>
</protein>
<dbReference type="AlphaFoldDB" id="A0A370HMG5"/>
<comment type="caution">
    <text evidence="6">The sequence shown here is derived from an EMBL/GenBank/DDBJ whole genome shotgun (WGS) entry which is preliminary data.</text>
</comment>
<evidence type="ECO:0000313" key="7">
    <source>
        <dbReference type="Proteomes" id="UP000254925"/>
    </source>
</evidence>
<dbReference type="PANTHER" id="PTHR40661">
    <property type="match status" value="1"/>
</dbReference>
<sequence length="211" mass="23065">MLSHDRVWAAIDALAARHGMTASGLARKAGLDATSFNKSKRTSPEGRDRWPSTESIAKILRATGATLEDFLRLVEPSGSLRRSMIPLISMTQVAGAGKFFTDEGHPTGGPGWDEIDFPDFGQEKVFALEVTGDSMAPLYRDGDVLIISPTASIRKGDRVVVRTTGGEVLARELRRRSAKTLELASLIEGSEERAIPTEEISWVGRIMWARQ</sequence>
<dbReference type="Gene3D" id="2.10.109.10">
    <property type="entry name" value="Umud Fragment, subunit A"/>
    <property type="match status" value="1"/>
</dbReference>
<feature type="domain" description="Peptidase S24/S26A/S26B/S26C" evidence="4">
    <location>
        <begin position="120"/>
        <end position="207"/>
    </location>
</feature>
<dbReference type="SUPFAM" id="SSF47413">
    <property type="entry name" value="lambda repressor-like DNA-binding domains"/>
    <property type="match status" value="1"/>
</dbReference>
<keyword evidence="2" id="KW-0238">DNA-binding</keyword>
<dbReference type="OrthoDB" id="9792157at2"/>